<evidence type="ECO:0000256" key="1">
    <source>
        <dbReference type="SAM" id="SignalP"/>
    </source>
</evidence>
<accession>A0ABQ5KZJ6</accession>
<sequence>MTLTYRVSCLISMIVPIFFSLLSSSSNKGPFVQGICLSELFFTSTP</sequence>
<feature type="non-terminal residue" evidence="2">
    <location>
        <position position="46"/>
    </location>
</feature>
<evidence type="ECO:0000313" key="3">
    <source>
        <dbReference type="Proteomes" id="UP001057375"/>
    </source>
</evidence>
<protein>
    <submittedName>
        <fullName evidence="2">Uncharacterized protein</fullName>
    </submittedName>
</protein>
<gene>
    <name evidence="2" type="ORF">ADUPG1_003783</name>
</gene>
<organism evidence="2 3">
    <name type="scientific">Aduncisulcus paluster</name>
    <dbReference type="NCBI Taxonomy" id="2918883"/>
    <lineage>
        <taxon>Eukaryota</taxon>
        <taxon>Metamonada</taxon>
        <taxon>Carpediemonas-like organisms</taxon>
        <taxon>Aduncisulcus</taxon>
    </lineage>
</organism>
<keyword evidence="1" id="KW-0732">Signal</keyword>
<feature type="chain" id="PRO_5047519167" evidence="1">
    <location>
        <begin position="25"/>
        <end position="46"/>
    </location>
</feature>
<dbReference type="Proteomes" id="UP001057375">
    <property type="component" value="Unassembled WGS sequence"/>
</dbReference>
<name>A0ABQ5KZJ6_9EUKA</name>
<keyword evidence="3" id="KW-1185">Reference proteome</keyword>
<comment type="caution">
    <text evidence="2">The sequence shown here is derived from an EMBL/GenBank/DDBJ whole genome shotgun (WGS) entry which is preliminary data.</text>
</comment>
<feature type="signal peptide" evidence="1">
    <location>
        <begin position="1"/>
        <end position="24"/>
    </location>
</feature>
<proteinExistence type="predicted"/>
<evidence type="ECO:0000313" key="2">
    <source>
        <dbReference type="EMBL" id="GKT37845.1"/>
    </source>
</evidence>
<reference evidence="2" key="1">
    <citation type="submission" date="2022-03" db="EMBL/GenBank/DDBJ databases">
        <title>Draft genome sequence of Aduncisulcus paluster, a free-living microaerophilic Fornicata.</title>
        <authorList>
            <person name="Yuyama I."/>
            <person name="Kume K."/>
            <person name="Tamura T."/>
            <person name="Inagaki Y."/>
            <person name="Hashimoto T."/>
        </authorList>
    </citation>
    <scope>NUCLEOTIDE SEQUENCE</scope>
    <source>
        <strain evidence="2">NY0171</strain>
    </source>
</reference>
<dbReference type="EMBL" id="BQXS01005326">
    <property type="protein sequence ID" value="GKT37845.1"/>
    <property type="molecule type" value="Genomic_DNA"/>
</dbReference>